<proteinExistence type="predicted"/>
<keyword evidence="1" id="KW-0732">Signal</keyword>
<dbReference type="AlphaFoldDB" id="A0A562NN87"/>
<accession>A0A562NN87</accession>
<organism evidence="2 3">
    <name type="scientific">Paracoccus sulfuroxidans</name>
    <dbReference type="NCBI Taxonomy" id="384678"/>
    <lineage>
        <taxon>Bacteria</taxon>
        <taxon>Pseudomonadati</taxon>
        <taxon>Pseudomonadota</taxon>
        <taxon>Alphaproteobacteria</taxon>
        <taxon>Rhodobacterales</taxon>
        <taxon>Paracoccaceae</taxon>
        <taxon>Paracoccus</taxon>
    </lineage>
</organism>
<dbReference type="OrthoDB" id="9810895at2"/>
<reference evidence="2 3" key="1">
    <citation type="journal article" date="2015" name="Stand. Genomic Sci.">
        <title>Genomic Encyclopedia of Bacterial and Archaeal Type Strains, Phase III: the genomes of soil and plant-associated and newly described type strains.</title>
        <authorList>
            <person name="Whitman W.B."/>
            <person name="Woyke T."/>
            <person name="Klenk H.P."/>
            <person name="Zhou Y."/>
            <person name="Lilburn T.G."/>
            <person name="Beck B.J."/>
            <person name="De Vos P."/>
            <person name="Vandamme P."/>
            <person name="Eisen J.A."/>
            <person name="Garrity G."/>
            <person name="Hugenholtz P."/>
            <person name="Kyrpides N.C."/>
        </authorList>
    </citation>
    <scope>NUCLEOTIDE SEQUENCE [LARGE SCALE GENOMIC DNA]</scope>
    <source>
        <strain evidence="2 3">CGMCC 1.5364</strain>
    </source>
</reference>
<feature type="chain" id="PRO_5022036364" evidence="1">
    <location>
        <begin position="25"/>
        <end position="149"/>
    </location>
</feature>
<evidence type="ECO:0000313" key="2">
    <source>
        <dbReference type="EMBL" id="TWI33216.1"/>
    </source>
</evidence>
<gene>
    <name evidence="2" type="ORF">IQ24_02357</name>
</gene>
<dbReference type="Proteomes" id="UP000316225">
    <property type="component" value="Unassembled WGS sequence"/>
</dbReference>
<sequence>MTNRNLTRLIPTATLAVLMTALSAAPTLAKITTRDENLANPRGWPAVAGMDVNSVLEMAKTAPVADQAGPAQPYCDQDAKVHQTLQQDFGEELVSGGANDTQLWGSTVMGTWTVVLKRADATSCVIASGVGYADGANPRVFFVSAGLNG</sequence>
<protein>
    <submittedName>
        <fullName evidence="2">Uncharacterized protein</fullName>
    </submittedName>
</protein>
<dbReference type="RefSeq" id="WP_145398168.1">
    <property type="nucleotide sequence ID" value="NZ_VLKU01000007.1"/>
</dbReference>
<comment type="caution">
    <text evidence="2">The sequence shown here is derived from an EMBL/GenBank/DDBJ whole genome shotgun (WGS) entry which is preliminary data.</text>
</comment>
<evidence type="ECO:0000313" key="3">
    <source>
        <dbReference type="Proteomes" id="UP000316225"/>
    </source>
</evidence>
<dbReference type="EMBL" id="VLKU01000007">
    <property type="protein sequence ID" value="TWI33216.1"/>
    <property type="molecule type" value="Genomic_DNA"/>
</dbReference>
<feature type="signal peptide" evidence="1">
    <location>
        <begin position="1"/>
        <end position="24"/>
    </location>
</feature>
<keyword evidence="3" id="KW-1185">Reference proteome</keyword>
<name>A0A562NN87_9RHOB</name>
<evidence type="ECO:0000256" key="1">
    <source>
        <dbReference type="SAM" id="SignalP"/>
    </source>
</evidence>